<evidence type="ECO:0000313" key="1">
    <source>
        <dbReference type="EMBL" id="EFC05941.1"/>
    </source>
</evidence>
<dbReference type="eggNOG" id="ENOG502ZSKM">
    <property type="taxonomic scope" value="Bacteria"/>
</dbReference>
<dbReference type="AlphaFoldDB" id="D2MNB9"/>
<dbReference type="OrthoDB" id="9977853at2"/>
<sequence length="81" mass="9465">MLLKVVREKEITYYNSDQLKAVIVSRVYEDDGSYDVSFDMYNGVEPIRVFKNQEQAEAFVQRLAMMISDEKAYVLVDCDKL</sequence>
<gene>
    <name evidence="1" type="ORF">HMPREF9013_0144</name>
</gene>
<dbReference type="EMBL" id="ADFR01000003">
    <property type="protein sequence ID" value="EFC05941.1"/>
    <property type="molecule type" value="Genomic_DNA"/>
</dbReference>
<organism evidence="1 2">
    <name type="scientific">Bulleidia extructa W1219</name>
    <dbReference type="NCBI Taxonomy" id="679192"/>
    <lineage>
        <taxon>Bacteria</taxon>
        <taxon>Bacillati</taxon>
        <taxon>Bacillota</taxon>
        <taxon>Erysipelotrichia</taxon>
        <taxon>Erysipelotrichales</taxon>
        <taxon>Erysipelotrichaceae</taxon>
        <taxon>Bulleidia</taxon>
    </lineage>
</organism>
<accession>D2MNB9</accession>
<dbReference type="Proteomes" id="UP000005017">
    <property type="component" value="Unassembled WGS sequence"/>
</dbReference>
<protein>
    <submittedName>
        <fullName evidence="1">Uncharacterized protein</fullName>
    </submittedName>
</protein>
<evidence type="ECO:0000313" key="2">
    <source>
        <dbReference type="Proteomes" id="UP000005017"/>
    </source>
</evidence>
<dbReference type="RefSeq" id="WP_006626890.1">
    <property type="nucleotide sequence ID" value="NZ_ADFR01000003.1"/>
</dbReference>
<reference evidence="2" key="1">
    <citation type="submission" date="2009-12" db="EMBL/GenBank/DDBJ databases">
        <title>Sequence of Clostridiales genomosp. BVAB3 str. UPII9-5.</title>
        <authorList>
            <person name="Madupu R."/>
            <person name="Durkin A.S."/>
            <person name="Torralba M."/>
            <person name="Methe B."/>
            <person name="Sutton G.G."/>
            <person name="Strausberg R.L."/>
            <person name="Nelson K.E."/>
        </authorList>
    </citation>
    <scope>NUCLEOTIDE SEQUENCE [LARGE SCALE GENOMIC DNA]</scope>
    <source>
        <strain evidence="2">W1219</strain>
    </source>
</reference>
<comment type="caution">
    <text evidence="1">The sequence shown here is derived from an EMBL/GenBank/DDBJ whole genome shotgun (WGS) entry which is preliminary data.</text>
</comment>
<keyword evidence="2" id="KW-1185">Reference proteome</keyword>
<proteinExistence type="predicted"/>
<name>D2MNB9_9FIRM</name>